<evidence type="ECO:0000313" key="2">
    <source>
        <dbReference type="Proteomes" id="UP000001058"/>
    </source>
</evidence>
<proteinExistence type="predicted"/>
<evidence type="ECO:0000313" key="1">
    <source>
        <dbReference type="EMBL" id="EFJ45096.1"/>
    </source>
</evidence>
<dbReference type="GeneID" id="9616562"/>
<organism evidence="2">
    <name type="scientific">Volvox carteri f. nagariensis</name>
    <dbReference type="NCBI Taxonomy" id="3068"/>
    <lineage>
        <taxon>Eukaryota</taxon>
        <taxon>Viridiplantae</taxon>
        <taxon>Chlorophyta</taxon>
        <taxon>core chlorophytes</taxon>
        <taxon>Chlorophyceae</taxon>
        <taxon>CS clade</taxon>
        <taxon>Chlamydomonadales</taxon>
        <taxon>Volvocaceae</taxon>
        <taxon>Volvox</taxon>
    </lineage>
</organism>
<dbReference type="InParanoid" id="D8U568"/>
<dbReference type="EMBL" id="GL378359">
    <property type="protein sequence ID" value="EFJ45096.1"/>
    <property type="molecule type" value="Genomic_DNA"/>
</dbReference>
<dbReference type="RefSeq" id="XP_002953772.1">
    <property type="nucleotide sequence ID" value="XM_002953726.1"/>
</dbReference>
<name>D8U568_VOLCA</name>
<accession>D8U568</accession>
<dbReference type="KEGG" id="vcn:VOLCADRAFT_94588"/>
<protein>
    <submittedName>
        <fullName evidence="1">Uncharacterized protein</fullName>
    </submittedName>
</protein>
<gene>
    <name evidence="1" type="ORF">VOLCADRAFT_94588</name>
</gene>
<sequence length="142" mass="14691">MLTKKGGEQLFSELVLGGCPAAATGPQVHAASLPLQSTQEPLGLVHLCKALSSPIALVSRQASLANPTPREAAGADPNGAVAAMTTTGRRTAVSELSEPFDAERAIAAFERSTSWVMAPEGPGEQDGCIGRGTLLDFYLMQV</sequence>
<reference evidence="1 2" key="1">
    <citation type="journal article" date="2010" name="Science">
        <title>Genomic analysis of organismal complexity in the multicellular green alga Volvox carteri.</title>
        <authorList>
            <person name="Prochnik S.E."/>
            <person name="Umen J."/>
            <person name="Nedelcu A.M."/>
            <person name="Hallmann A."/>
            <person name="Miller S.M."/>
            <person name="Nishii I."/>
            <person name="Ferris P."/>
            <person name="Kuo A."/>
            <person name="Mitros T."/>
            <person name="Fritz-Laylin L.K."/>
            <person name="Hellsten U."/>
            <person name="Chapman J."/>
            <person name="Simakov O."/>
            <person name="Rensing S.A."/>
            <person name="Terry A."/>
            <person name="Pangilinan J."/>
            <person name="Kapitonov V."/>
            <person name="Jurka J."/>
            <person name="Salamov A."/>
            <person name="Shapiro H."/>
            <person name="Schmutz J."/>
            <person name="Grimwood J."/>
            <person name="Lindquist E."/>
            <person name="Lucas S."/>
            <person name="Grigoriev I.V."/>
            <person name="Schmitt R."/>
            <person name="Kirk D."/>
            <person name="Rokhsar D.S."/>
        </authorList>
    </citation>
    <scope>NUCLEOTIDE SEQUENCE [LARGE SCALE GENOMIC DNA]</scope>
    <source>
        <strain evidence="2">f. Nagariensis / Eve</strain>
    </source>
</reference>
<keyword evidence="2" id="KW-1185">Reference proteome</keyword>
<dbReference type="AlphaFoldDB" id="D8U568"/>
<dbReference type="Proteomes" id="UP000001058">
    <property type="component" value="Unassembled WGS sequence"/>
</dbReference>